<dbReference type="AlphaFoldDB" id="A0A0A8ZLA2"/>
<reference evidence="1" key="2">
    <citation type="journal article" date="2015" name="Data Brief">
        <title>Shoot transcriptome of the giant reed, Arundo donax.</title>
        <authorList>
            <person name="Barrero R.A."/>
            <person name="Guerrero F.D."/>
            <person name="Moolhuijzen P."/>
            <person name="Goolsby J.A."/>
            <person name="Tidwell J."/>
            <person name="Bellgard S.E."/>
            <person name="Bellgard M.I."/>
        </authorList>
    </citation>
    <scope>NUCLEOTIDE SEQUENCE</scope>
    <source>
        <tissue evidence="1">Shoot tissue taken approximately 20 cm above the soil surface</tissue>
    </source>
</reference>
<name>A0A0A8ZLA2_ARUDO</name>
<accession>A0A0A8ZLA2</accession>
<proteinExistence type="predicted"/>
<reference evidence="1" key="1">
    <citation type="submission" date="2014-09" db="EMBL/GenBank/DDBJ databases">
        <authorList>
            <person name="Magalhaes I.L.F."/>
            <person name="Oliveira U."/>
            <person name="Santos F.R."/>
            <person name="Vidigal T.H.D.A."/>
            <person name="Brescovit A.D."/>
            <person name="Santos A.J."/>
        </authorList>
    </citation>
    <scope>NUCLEOTIDE SEQUENCE</scope>
    <source>
        <tissue evidence="1">Shoot tissue taken approximately 20 cm above the soil surface</tissue>
    </source>
</reference>
<protein>
    <submittedName>
        <fullName evidence="1">Uncharacterized protein</fullName>
    </submittedName>
</protein>
<evidence type="ECO:0000313" key="1">
    <source>
        <dbReference type="EMBL" id="JAD35597.1"/>
    </source>
</evidence>
<dbReference type="EMBL" id="GBRH01262298">
    <property type="protein sequence ID" value="JAD35597.1"/>
    <property type="molecule type" value="Transcribed_RNA"/>
</dbReference>
<sequence length="61" mass="6652">MIERECSHQVHLLLGHTRISDSRGSCGLALESFVLVITHHAGGARMMVARRKITPQTAAVT</sequence>
<organism evidence="1">
    <name type="scientific">Arundo donax</name>
    <name type="common">Giant reed</name>
    <name type="synonym">Donax arundinaceus</name>
    <dbReference type="NCBI Taxonomy" id="35708"/>
    <lineage>
        <taxon>Eukaryota</taxon>
        <taxon>Viridiplantae</taxon>
        <taxon>Streptophyta</taxon>
        <taxon>Embryophyta</taxon>
        <taxon>Tracheophyta</taxon>
        <taxon>Spermatophyta</taxon>
        <taxon>Magnoliopsida</taxon>
        <taxon>Liliopsida</taxon>
        <taxon>Poales</taxon>
        <taxon>Poaceae</taxon>
        <taxon>PACMAD clade</taxon>
        <taxon>Arundinoideae</taxon>
        <taxon>Arundineae</taxon>
        <taxon>Arundo</taxon>
    </lineage>
</organism>